<dbReference type="Proteomes" id="UP000268014">
    <property type="component" value="Unassembled WGS sequence"/>
</dbReference>
<evidence type="ECO:0000313" key="4">
    <source>
        <dbReference type="WBParaSite" id="HPLM_0000340501-mRNA-1"/>
    </source>
</evidence>
<keyword evidence="1" id="KW-0732">Signal</keyword>
<accession>A0A0N4W1A5</accession>
<reference evidence="4" key="1">
    <citation type="submission" date="2017-02" db="UniProtKB">
        <authorList>
            <consortium name="WormBaseParasite"/>
        </authorList>
    </citation>
    <scope>IDENTIFICATION</scope>
</reference>
<feature type="chain" id="PRO_5043123340" evidence="1">
    <location>
        <begin position="23"/>
        <end position="158"/>
    </location>
</feature>
<evidence type="ECO:0000256" key="1">
    <source>
        <dbReference type="SAM" id="SignalP"/>
    </source>
</evidence>
<keyword evidence="3" id="KW-1185">Reference proteome</keyword>
<dbReference type="EMBL" id="UZAF01016116">
    <property type="protein sequence ID" value="VDO20825.1"/>
    <property type="molecule type" value="Genomic_DNA"/>
</dbReference>
<dbReference type="AlphaFoldDB" id="A0A0N4W1A5"/>
<evidence type="ECO:0000313" key="2">
    <source>
        <dbReference type="EMBL" id="VDO20825.1"/>
    </source>
</evidence>
<name>A0A0N4W1A5_HAEPC</name>
<proteinExistence type="predicted"/>
<protein>
    <submittedName>
        <fullName evidence="2 4">Uncharacterized protein</fullName>
    </submittedName>
</protein>
<dbReference type="OrthoDB" id="7450641at2759"/>
<feature type="signal peptide" evidence="1">
    <location>
        <begin position="1"/>
        <end position="22"/>
    </location>
</feature>
<evidence type="ECO:0000313" key="3">
    <source>
        <dbReference type="Proteomes" id="UP000268014"/>
    </source>
</evidence>
<dbReference type="WBParaSite" id="HPLM_0000340501-mRNA-1">
    <property type="protein sequence ID" value="HPLM_0000340501-mRNA-1"/>
    <property type="gene ID" value="HPLM_0000340501"/>
</dbReference>
<organism evidence="4">
    <name type="scientific">Haemonchus placei</name>
    <name type="common">Barber's pole worm</name>
    <dbReference type="NCBI Taxonomy" id="6290"/>
    <lineage>
        <taxon>Eukaryota</taxon>
        <taxon>Metazoa</taxon>
        <taxon>Ecdysozoa</taxon>
        <taxon>Nematoda</taxon>
        <taxon>Chromadorea</taxon>
        <taxon>Rhabditida</taxon>
        <taxon>Rhabditina</taxon>
        <taxon>Rhabditomorpha</taxon>
        <taxon>Strongyloidea</taxon>
        <taxon>Trichostrongylidae</taxon>
        <taxon>Haemonchus</taxon>
    </lineage>
</organism>
<sequence length="158" mass="18096">MKNILLRAHLFDIAVLPASTHASETQPLRKQDEHTISVIQRLLGRTLNFFTDASAEGNREFRAPPTNEDLGCRCLRQEIEDQVADMLRNIVMDHPAYGLDFYGRQRNTRRVAMVRFLHESFERKECFVGVLEQVRLTGLLRLATGTNEDVTGAARENR</sequence>
<gene>
    <name evidence="2" type="ORF">HPLM_LOCUS3397</name>
</gene>
<reference evidence="2 3" key="2">
    <citation type="submission" date="2018-11" db="EMBL/GenBank/DDBJ databases">
        <authorList>
            <consortium name="Pathogen Informatics"/>
        </authorList>
    </citation>
    <scope>NUCLEOTIDE SEQUENCE [LARGE SCALE GENOMIC DNA]</scope>
    <source>
        <strain evidence="2 3">MHpl1</strain>
    </source>
</reference>